<keyword evidence="2" id="KW-1185">Reference proteome</keyword>
<accession>A0AAU9VRS7</accession>
<dbReference type="AlphaFoldDB" id="A0AAU9VRS7"/>
<protein>
    <submittedName>
        <fullName evidence="1">Uncharacterized protein</fullName>
    </submittedName>
</protein>
<dbReference type="Proteomes" id="UP001159428">
    <property type="component" value="Unassembled WGS sequence"/>
</dbReference>
<sequence length="268" mass="29676">MQGYKIPFLQLPTLFVKRNNTSARENSDFCFASCQRFTSLGPNCITCFSGKQRLVLNLRHKSWRSQGIPIAIFLDDGLGGGTDFVSAKVNSLVVHSDLLKSGFVPNEEKSLWEPLLVITWLGVILDTIDGTIQATDKRIEKLNAGLVEPLSCQPPWKVPVKGVAIVTGQIISLSPCVGSFARIMTRFLFLVVNSARSWESEVFLSDDSLSEISFWKNNLVFFNSKVCSSVQSLPVRVTFSDAPNSACGAFVKESNLVFYQNWSPVVRA</sequence>
<evidence type="ECO:0000313" key="2">
    <source>
        <dbReference type="Proteomes" id="UP001159428"/>
    </source>
</evidence>
<comment type="caution">
    <text evidence="1">The sequence shown here is derived from an EMBL/GenBank/DDBJ whole genome shotgun (WGS) entry which is preliminary data.</text>
</comment>
<proteinExistence type="predicted"/>
<dbReference type="PANTHER" id="PTHR33050">
    <property type="entry name" value="REVERSE TRANSCRIPTASE DOMAIN-CONTAINING PROTEIN"/>
    <property type="match status" value="1"/>
</dbReference>
<gene>
    <name evidence="1" type="ORF">PMEA_00010373</name>
</gene>
<reference evidence="1 2" key="1">
    <citation type="submission" date="2022-05" db="EMBL/GenBank/DDBJ databases">
        <authorList>
            <consortium name="Genoscope - CEA"/>
            <person name="William W."/>
        </authorList>
    </citation>
    <scope>NUCLEOTIDE SEQUENCE [LARGE SCALE GENOMIC DNA]</scope>
</reference>
<dbReference type="InterPro" id="IPR052055">
    <property type="entry name" value="Hepadnavirus_pol/RT"/>
</dbReference>
<evidence type="ECO:0000313" key="1">
    <source>
        <dbReference type="EMBL" id="CAH3033913.1"/>
    </source>
</evidence>
<dbReference type="PANTHER" id="PTHR33050:SF7">
    <property type="entry name" value="RIBONUCLEASE H"/>
    <property type="match status" value="1"/>
</dbReference>
<organism evidence="1 2">
    <name type="scientific">Pocillopora meandrina</name>
    <dbReference type="NCBI Taxonomy" id="46732"/>
    <lineage>
        <taxon>Eukaryota</taxon>
        <taxon>Metazoa</taxon>
        <taxon>Cnidaria</taxon>
        <taxon>Anthozoa</taxon>
        <taxon>Hexacorallia</taxon>
        <taxon>Scleractinia</taxon>
        <taxon>Astrocoeniina</taxon>
        <taxon>Pocilloporidae</taxon>
        <taxon>Pocillopora</taxon>
    </lineage>
</organism>
<name>A0AAU9VRS7_9CNID</name>
<dbReference type="EMBL" id="CALNXJ010000002">
    <property type="protein sequence ID" value="CAH3033913.1"/>
    <property type="molecule type" value="Genomic_DNA"/>
</dbReference>